<organism evidence="1 2">
    <name type="scientific">Pisolithus microcarpus 441</name>
    <dbReference type="NCBI Taxonomy" id="765257"/>
    <lineage>
        <taxon>Eukaryota</taxon>
        <taxon>Fungi</taxon>
        <taxon>Dikarya</taxon>
        <taxon>Basidiomycota</taxon>
        <taxon>Agaricomycotina</taxon>
        <taxon>Agaricomycetes</taxon>
        <taxon>Agaricomycetidae</taxon>
        <taxon>Boletales</taxon>
        <taxon>Sclerodermatineae</taxon>
        <taxon>Pisolithaceae</taxon>
        <taxon>Pisolithus</taxon>
    </lineage>
</organism>
<name>A0A0C9ZZM2_9AGAM</name>
<protein>
    <submittedName>
        <fullName evidence="1">Uncharacterized protein</fullName>
    </submittedName>
</protein>
<evidence type="ECO:0000313" key="1">
    <source>
        <dbReference type="EMBL" id="KIK25243.1"/>
    </source>
</evidence>
<keyword evidence="2" id="KW-1185">Reference proteome</keyword>
<accession>A0A0C9ZZM2</accession>
<evidence type="ECO:0000313" key="2">
    <source>
        <dbReference type="Proteomes" id="UP000054018"/>
    </source>
</evidence>
<reference evidence="2" key="2">
    <citation type="submission" date="2015-01" db="EMBL/GenBank/DDBJ databases">
        <title>Evolutionary Origins and Diversification of the Mycorrhizal Mutualists.</title>
        <authorList>
            <consortium name="DOE Joint Genome Institute"/>
            <consortium name="Mycorrhizal Genomics Consortium"/>
            <person name="Kohler A."/>
            <person name="Kuo A."/>
            <person name="Nagy L.G."/>
            <person name="Floudas D."/>
            <person name="Copeland A."/>
            <person name="Barry K.W."/>
            <person name="Cichocki N."/>
            <person name="Veneault-Fourrey C."/>
            <person name="LaButti K."/>
            <person name="Lindquist E.A."/>
            <person name="Lipzen A."/>
            <person name="Lundell T."/>
            <person name="Morin E."/>
            <person name="Murat C."/>
            <person name="Riley R."/>
            <person name="Ohm R."/>
            <person name="Sun H."/>
            <person name="Tunlid A."/>
            <person name="Henrissat B."/>
            <person name="Grigoriev I.V."/>
            <person name="Hibbett D.S."/>
            <person name="Martin F."/>
        </authorList>
    </citation>
    <scope>NUCLEOTIDE SEQUENCE [LARGE SCALE GENOMIC DNA]</scope>
    <source>
        <strain evidence="2">441</strain>
    </source>
</reference>
<dbReference type="HOGENOM" id="CLU_2400526_0_0_1"/>
<sequence>MPTLQRPFPPLSAVLVARYVSSLGPSVQRPTVPPTRVLMERRCRATRGSNFPGSFGSSSWVPRACFEWSATTSRCDVVPGACGVCWQNDGGQQ</sequence>
<proteinExistence type="predicted"/>
<dbReference type="AlphaFoldDB" id="A0A0C9ZZM2"/>
<gene>
    <name evidence="1" type="ORF">PISMIDRAFT_677510</name>
</gene>
<reference evidence="1 2" key="1">
    <citation type="submission" date="2014-04" db="EMBL/GenBank/DDBJ databases">
        <authorList>
            <consortium name="DOE Joint Genome Institute"/>
            <person name="Kuo A."/>
            <person name="Kohler A."/>
            <person name="Costa M.D."/>
            <person name="Nagy L.G."/>
            <person name="Floudas D."/>
            <person name="Copeland A."/>
            <person name="Barry K.W."/>
            <person name="Cichocki N."/>
            <person name="Veneault-Fourrey C."/>
            <person name="LaButti K."/>
            <person name="Lindquist E.A."/>
            <person name="Lipzen A."/>
            <person name="Lundell T."/>
            <person name="Morin E."/>
            <person name="Murat C."/>
            <person name="Sun H."/>
            <person name="Tunlid A."/>
            <person name="Henrissat B."/>
            <person name="Grigoriev I.V."/>
            <person name="Hibbett D.S."/>
            <person name="Martin F."/>
            <person name="Nordberg H.P."/>
            <person name="Cantor M.N."/>
            <person name="Hua S.X."/>
        </authorList>
    </citation>
    <scope>NUCLEOTIDE SEQUENCE [LARGE SCALE GENOMIC DNA]</scope>
    <source>
        <strain evidence="1 2">441</strain>
    </source>
</reference>
<dbReference type="EMBL" id="KN833710">
    <property type="protein sequence ID" value="KIK25243.1"/>
    <property type="molecule type" value="Genomic_DNA"/>
</dbReference>
<dbReference type="Proteomes" id="UP000054018">
    <property type="component" value="Unassembled WGS sequence"/>
</dbReference>